<dbReference type="AlphaFoldDB" id="A0A6B3RHV9"/>
<gene>
    <name evidence="2" type="ORF">G3572_05315</name>
</gene>
<dbReference type="RefSeq" id="WP_164609588.1">
    <property type="nucleotide sequence ID" value="NZ_JAAIKE010000001.1"/>
</dbReference>
<evidence type="ECO:0008006" key="4">
    <source>
        <dbReference type="Google" id="ProtNLM"/>
    </source>
</evidence>
<dbReference type="SUPFAM" id="SSF51445">
    <property type="entry name" value="(Trans)glycosidases"/>
    <property type="match status" value="1"/>
</dbReference>
<sequence length="572" mass="60912">MPTVLPSNAEAFGHLATSAIFGGNVLANRGPMTGDGSYAQAINSLGVTGLRYPGGTLTEDYFDIENPDASEAQHAATGEVVPFIPISHFMSFAEVHGHPVTIVIPTRFMLGDATDRYGNRLPAVDETALRGFINDVASGVYGDAKIAGFEIGNEYWGSGEMNAVEYGRLASEMAVIIDDELKQVAEDYAVDTDAMKVLVQMGHNYGTSNLSAQYAGWSSPDVIADLNERYPDARIALSNIRANGDVNWTEVNNELVIMGFDSEESREAIDGVIAHVYSRGNESSRQYDLNTISRVWMSHEGMRDLEVHVTEWNLKAAKGPEKDIDFGLNQAREMLDLVETFMAQGVSQAHVWPLIQNSANALSRGAVFSEPTPAGEMFSMISKNLIGKSMIDLTPQGGPETELVTDTADVHMFSGGGDAVFYIVSTAEQASTTQVDISGVISGFECMEVTVLGVADGQPRGSTSSRAQVETRETDTVYRDGVLTADLSPGEIMQVVIRGVVPGEDFAEAPDPAIEDEGDLFDPVAEPIPEEDTPDESNSPADEGDGDGGGGGGGFLMGLAPLLILMAMAGGG</sequence>
<evidence type="ECO:0000256" key="1">
    <source>
        <dbReference type="SAM" id="MobiDB-lite"/>
    </source>
</evidence>
<feature type="region of interest" description="Disordered" evidence="1">
    <location>
        <begin position="506"/>
        <end position="553"/>
    </location>
</feature>
<proteinExistence type="predicted"/>
<reference evidence="2 3" key="1">
    <citation type="submission" date="2020-02" db="EMBL/GenBank/DDBJ databases">
        <title>Rhodobacter algicola sp. nov., isolated from microalga culture.</title>
        <authorList>
            <person name="Park C.-Y."/>
        </authorList>
    </citation>
    <scope>NUCLEOTIDE SEQUENCE [LARGE SCALE GENOMIC DNA]</scope>
    <source>
        <strain evidence="2 3">ETT8</strain>
    </source>
</reference>
<keyword evidence="3" id="KW-1185">Reference proteome</keyword>
<name>A0A6B3RHV9_9RHOB</name>
<evidence type="ECO:0000313" key="2">
    <source>
        <dbReference type="EMBL" id="NEX45614.1"/>
    </source>
</evidence>
<accession>A0A6B3RHV9</accession>
<dbReference type="Gene3D" id="3.20.20.80">
    <property type="entry name" value="Glycosidases"/>
    <property type="match status" value="1"/>
</dbReference>
<organism evidence="2 3">
    <name type="scientific">Pseudotabrizicola algicola</name>
    <dbReference type="NCBI Taxonomy" id="2709381"/>
    <lineage>
        <taxon>Bacteria</taxon>
        <taxon>Pseudomonadati</taxon>
        <taxon>Pseudomonadota</taxon>
        <taxon>Alphaproteobacteria</taxon>
        <taxon>Rhodobacterales</taxon>
        <taxon>Paracoccaceae</taxon>
        <taxon>Pseudotabrizicola</taxon>
    </lineage>
</organism>
<dbReference type="EMBL" id="JAAIKE010000001">
    <property type="protein sequence ID" value="NEX45614.1"/>
    <property type="molecule type" value="Genomic_DNA"/>
</dbReference>
<feature type="compositionally biased region" description="Acidic residues" evidence="1">
    <location>
        <begin position="506"/>
        <end position="520"/>
    </location>
</feature>
<evidence type="ECO:0000313" key="3">
    <source>
        <dbReference type="Proteomes" id="UP000481421"/>
    </source>
</evidence>
<dbReference type="InterPro" id="IPR017853">
    <property type="entry name" value="GH"/>
</dbReference>
<dbReference type="Proteomes" id="UP000481421">
    <property type="component" value="Unassembled WGS sequence"/>
</dbReference>
<comment type="caution">
    <text evidence="2">The sequence shown here is derived from an EMBL/GenBank/DDBJ whole genome shotgun (WGS) entry which is preliminary data.</text>
</comment>
<protein>
    <recommendedName>
        <fullName evidence="4">Type I secretion protein</fullName>
    </recommendedName>
</protein>